<organism evidence="12 13">
    <name type="scientific">Chryseosolibacter indicus</name>
    <dbReference type="NCBI Taxonomy" id="2782351"/>
    <lineage>
        <taxon>Bacteria</taxon>
        <taxon>Pseudomonadati</taxon>
        <taxon>Bacteroidota</taxon>
        <taxon>Cytophagia</taxon>
        <taxon>Cytophagales</taxon>
        <taxon>Chryseotaleaceae</taxon>
        <taxon>Chryseosolibacter</taxon>
    </lineage>
</organism>
<keyword evidence="8 10" id="KW-1133">Transmembrane helix</keyword>
<feature type="transmembrane region" description="Helical" evidence="10">
    <location>
        <begin position="207"/>
        <end position="228"/>
    </location>
</feature>
<dbReference type="EMBL" id="JAHESD010000016">
    <property type="protein sequence ID" value="MBT1703561.1"/>
    <property type="molecule type" value="Genomic_DNA"/>
</dbReference>
<dbReference type="PANTHER" id="PTHR31412:SF0">
    <property type="entry name" value="ZINC METALLOPROTEASE EGY1, CHLOROPLASTIC-RELATED"/>
    <property type="match status" value="1"/>
</dbReference>
<keyword evidence="13" id="KW-1185">Reference proteome</keyword>
<evidence type="ECO:0000256" key="10">
    <source>
        <dbReference type="SAM" id="Phobius"/>
    </source>
</evidence>
<dbReference type="InterPro" id="IPR008915">
    <property type="entry name" value="Peptidase_M50"/>
</dbReference>
<feature type="transmembrane region" description="Helical" evidence="10">
    <location>
        <begin position="81"/>
        <end position="103"/>
    </location>
</feature>
<protein>
    <submittedName>
        <fullName evidence="12">Site-2 protease family protein</fullName>
    </submittedName>
</protein>
<evidence type="ECO:0000259" key="11">
    <source>
        <dbReference type="Pfam" id="PF02163"/>
    </source>
</evidence>
<keyword evidence="7" id="KW-0809">Transit peptide</keyword>
<feature type="transmembrane region" description="Helical" evidence="10">
    <location>
        <begin position="115"/>
        <end position="138"/>
    </location>
</feature>
<dbReference type="Pfam" id="PF02163">
    <property type="entry name" value="Peptidase_M50"/>
    <property type="match status" value="1"/>
</dbReference>
<evidence type="ECO:0000313" key="12">
    <source>
        <dbReference type="EMBL" id="MBT1703561.1"/>
    </source>
</evidence>
<evidence type="ECO:0000256" key="5">
    <source>
        <dbReference type="ARBA" id="ARBA00022692"/>
    </source>
</evidence>
<evidence type="ECO:0000256" key="8">
    <source>
        <dbReference type="ARBA" id="ARBA00022989"/>
    </source>
</evidence>
<evidence type="ECO:0000256" key="9">
    <source>
        <dbReference type="ARBA" id="ARBA00023136"/>
    </source>
</evidence>
<feature type="transmembrane region" description="Helical" evidence="10">
    <location>
        <begin position="304"/>
        <end position="322"/>
    </location>
</feature>
<evidence type="ECO:0000256" key="2">
    <source>
        <dbReference type="ARBA" id="ARBA00004141"/>
    </source>
</evidence>
<sequence>MQKETRRVLLQIGLFIITFITTTLAGTEWAYGRSIFVPGYTWDDFTKGFSFSVPLLLILTVHEFGHYFTAMYHKVKASLPYYIPIPPIPFLPLFSIGTFGAVIRLRSRPYSNLQNFDIGLAGPLAGFVVAVALLIYGFSTLPPVEYVFQFHPEYEQFGANYAEHVYTAEYMKEHKGVVDVQIGKNLLFLIAEQFVDDPSRIPNAHELMHYPLLMAVLIALFVTSLNLLPIGQLDGGHVVYGLFGFKKHRIIASVFFIAIMFYAGINNPYIQLSLPKGELLLNTILYVFFLYFSFLGLGLKRRDTIMCALIIVAIQFLMMIMVPEVEGYSGWLLLGFLLGRFIGVHHPPSEIEQPLDAKRITLGWFTLLIFVLCFTPMPISVEVFIEQ</sequence>
<keyword evidence="4 12" id="KW-0645">Protease</keyword>
<evidence type="ECO:0000256" key="7">
    <source>
        <dbReference type="ARBA" id="ARBA00022946"/>
    </source>
</evidence>
<name>A0ABS5VU90_9BACT</name>
<feature type="domain" description="Peptidase M50" evidence="11">
    <location>
        <begin position="51"/>
        <end position="250"/>
    </location>
</feature>
<accession>A0ABS5VU90</accession>
<comment type="caution">
    <text evidence="12">The sequence shown here is derived from an EMBL/GenBank/DDBJ whole genome shotgun (WGS) entry which is preliminary data.</text>
</comment>
<reference evidence="12 13" key="1">
    <citation type="submission" date="2021-05" db="EMBL/GenBank/DDBJ databases">
        <title>A Polyphasic approach of four new species of the genus Ohtaekwangia: Ohtaekwangia histidinii sp. nov., Ohtaekwangia cretensis sp. nov., Ohtaekwangia indiensis sp. nov., Ohtaekwangia reichenbachii sp. nov. from diverse environment.</title>
        <authorList>
            <person name="Octaviana S."/>
        </authorList>
    </citation>
    <scope>NUCLEOTIDE SEQUENCE [LARGE SCALE GENOMIC DNA]</scope>
    <source>
        <strain evidence="12 13">PWU20</strain>
    </source>
</reference>
<feature type="transmembrane region" description="Helical" evidence="10">
    <location>
        <begin position="249"/>
        <end position="267"/>
    </location>
</feature>
<dbReference type="GO" id="GO:0008233">
    <property type="term" value="F:peptidase activity"/>
    <property type="evidence" value="ECO:0007669"/>
    <property type="project" value="UniProtKB-KW"/>
</dbReference>
<comment type="cofactor">
    <cofactor evidence="1">
        <name>Zn(2+)</name>
        <dbReference type="ChEBI" id="CHEBI:29105"/>
    </cofactor>
</comment>
<dbReference type="InterPro" id="IPR044838">
    <property type="entry name" value="EGY1-like"/>
</dbReference>
<keyword evidence="6" id="KW-0378">Hydrolase</keyword>
<feature type="transmembrane region" description="Helical" evidence="10">
    <location>
        <begin position="279"/>
        <end position="297"/>
    </location>
</feature>
<dbReference type="RefSeq" id="WP_254153521.1">
    <property type="nucleotide sequence ID" value="NZ_JAHESD010000016.1"/>
</dbReference>
<evidence type="ECO:0000256" key="1">
    <source>
        <dbReference type="ARBA" id="ARBA00001947"/>
    </source>
</evidence>
<dbReference type="Proteomes" id="UP000772618">
    <property type="component" value="Unassembled WGS sequence"/>
</dbReference>
<feature type="transmembrane region" description="Helical" evidence="10">
    <location>
        <begin position="360"/>
        <end position="379"/>
    </location>
</feature>
<keyword evidence="5 10" id="KW-0812">Transmembrane</keyword>
<evidence type="ECO:0000256" key="4">
    <source>
        <dbReference type="ARBA" id="ARBA00022670"/>
    </source>
</evidence>
<evidence type="ECO:0000313" key="13">
    <source>
        <dbReference type="Proteomes" id="UP000772618"/>
    </source>
</evidence>
<evidence type="ECO:0000256" key="6">
    <source>
        <dbReference type="ARBA" id="ARBA00022801"/>
    </source>
</evidence>
<gene>
    <name evidence="12" type="ORF">KK060_09745</name>
</gene>
<evidence type="ECO:0000256" key="3">
    <source>
        <dbReference type="ARBA" id="ARBA00007931"/>
    </source>
</evidence>
<comment type="subcellular location">
    <subcellularLocation>
        <location evidence="2">Membrane</location>
        <topology evidence="2">Multi-pass membrane protein</topology>
    </subcellularLocation>
</comment>
<comment type="similarity">
    <text evidence="3">Belongs to the peptidase M50B family.</text>
</comment>
<dbReference type="GO" id="GO:0006508">
    <property type="term" value="P:proteolysis"/>
    <property type="evidence" value="ECO:0007669"/>
    <property type="project" value="UniProtKB-KW"/>
</dbReference>
<proteinExistence type="inferred from homology"/>
<dbReference type="PANTHER" id="PTHR31412">
    <property type="entry name" value="ZINC METALLOPROTEASE EGY1"/>
    <property type="match status" value="1"/>
</dbReference>
<keyword evidence="9 10" id="KW-0472">Membrane</keyword>
<dbReference type="CDD" id="cd06160">
    <property type="entry name" value="S2P-M50_like_2"/>
    <property type="match status" value="1"/>
</dbReference>